<dbReference type="SUPFAM" id="SSF46785">
    <property type="entry name" value="Winged helix' DNA-binding domain"/>
    <property type="match status" value="1"/>
</dbReference>
<dbReference type="Proteomes" id="UP001241110">
    <property type="component" value="Unassembled WGS sequence"/>
</dbReference>
<dbReference type="GO" id="GO:0003700">
    <property type="term" value="F:DNA-binding transcription factor activity"/>
    <property type="evidence" value="ECO:0007669"/>
    <property type="project" value="InterPro"/>
</dbReference>
<name>A0AAE3QSU5_9BACT</name>
<evidence type="ECO:0000256" key="3">
    <source>
        <dbReference type="ARBA" id="ARBA00023163"/>
    </source>
</evidence>
<dbReference type="Gene3D" id="1.10.10.10">
    <property type="entry name" value="Winged helix-like DNA-binding domain superfamily/Winged helix DNA-binding domain"/>
    <property type="match status" value="1"/>
</dbReference>
<gene>
    <name evidence="5" type="ORF">QNI16_30130</name>
</gene>
<comment type="caution">
    <text evidence="5">The sequence shown here is derived from an EMBL/GenBank/DDBJ whole genome shotgun (WGS) entry which is preliminary data.</text>
</comment>
<evidence type="ECO:0000256" key="1">
    <source>
        <dbReference type="ARBA" id="ARBA00023015"/>
    </source>
</evidence>
<dbReference type="GO" id="GO:0003677">
    <property type="term" value="F:DNA binding"/>
    <property type="evidence" value="ECO:0007669"/>
    <property type="project" value="UniProtKB-KW"/>
</dbReference>
<evidence type="ECO:0000313" key="5">
    <source>
        <dbReference type="EMBL" id="MDJ1484797.1"/>
    </source>
</evidence>
<dbReference type="RefSeq" id="WP_313986498.1">
    <property type="nucleotide sequence ID" value="NZ_JASJOS010000016.1"/>
</dbReference>
<dbReference type="InterPro" id="IPR000835">
    <property type="entry name" value="HTH_MarR-typ"/>
</dbReference>
<reference evidence="5" key="1">
    <citation type="submission" date="2023-05" db="EMBL/GenBank/DDBJ databases">
        <authorList>
            <person name="Zhang X."/>
        </authorList>
    </citation>
    <scope>NUCLEOTIDE SEQUENCE</scope>
    <source>
        <strain evidence="5">YF14B1</strain>
    </source>
</reference>
<organism evidence="5 6">
    <name type="scientific">Xanthocytophaga flava</name>
    <dbReference type="NCBI Taxonomy" id="3048013"/>
    <lineage>
        <taxon>Bacteria</taxon>
        <taxon>Pseudomonadati</taxon>
        <taxon>Bacteroidota</taxon>
        <taxon>Cytophagia</taxon>
        <taxon>Cytophagales</taxon>
        <taxon>Rhodocytophagaceae</taxon>
        <taxon>Xanthocytophaga</taxon>
    </lineage>
</organism>
<dbReference type="InterPro" id="IPR036388">
    <property type="entry name" value="WH-like_DNA-bd_sf"/>
</dbReference>
<evidence type="ECO:0000259" key="4">
    <source>
        <dbReference type="PROSITE" id="PS50995"/>
    </source>
</evidence>
<accession>A0AAE3QSU5</accession>
<dbReference type="InterPro" id="IPR036390">
    <property type="entry name" value="WH_DNA-bd_sf"/>
</dbReference>
<dbReference type="PROSITE" id="PS50995">
    <property type="entry name" value="HTH_MARR_2"/>
    <property type="match status" value="1"/>
</dbReference>
<dbReference type="AlphaFoldDB" id="A0AAE3QSU5"/>
<keyword evidence="1" id="KW-0805">Transcription regulation</keyword>
<dbReference type="Pfam" id="PF13463">
    <property type="entry name" value="HTH_27"/>
    <property type="match status" value="1"/>
</dbReference>
<evidence type="ECO:0000256" key="2">
    <source>
        <dbReference type="ARBA" id="ARBA00023125"/>
    </source>
</evidence>
<feature type="domain" description="HTH marR-type" evidence="4">
    <location>
        <begin position="45"/>
        <end position="178"/>
    </location>
</feature>
<dbReference type="PANTHER" id="PTHR42756">
    <property type="entry name" value="TRANSCRIPTIONAL REGULATOR, MARR"/>
    <property type="match status" value="1"/>
</dbReference>
<keyword evidence="2" id="KW-0238">DNA-binding</keyword>
<dbReference type="PANTHER" id="PTHR42756:SF1">
    <property type="entry name" value="TRANSCRIPTIONAL REPRESSOR OF EMRAB OPERON"/>
    <property type="match status" value="1"/>
</dbReference>
<evidence type="ECO:0000313" key="6">
    <source>
        <dbReference type="Proteomes" id="UP001241110"/>
    </source>
</evidence>
<proteinExistence type="predicted"/>
<keyword evidence="3" id="KW-0804">Transcription</keyword>
<dbReference type="EMBL" id="JASJOS010000016">
    <property type="protein sequence ID" value="MDJ1484797.1"/>
    <property type="molecule type" value="Genomic_DNA"/>
</dbReference>
<protein>
    <submittedName>
        <fullName evidence="5">MarR family winged helix-turn-helix transcriptional regulator</fullName>
    </submittedName>
</protein>
<sequence length="205" mass="23471">MNKAVQLLIAWDAFEEKHPNSNLDDFCRFFLSQNKQPQPAGVQSRGLLLKTLGRITSAFSLYHKAAMNKTNLPSPDLFYFLNGLAFLGEVRKTELINYLLMEYTTGMEAITRLQKEHLIQERADERDGRAKLISLTEKGRKTLADCYEYASKASEMVLGDLDEDSIQLCIHLLKSIEEKHSKLAVELKNKDFDDMYTQVCQADKE</sequence>
<dbReference type="SMART" id="SM00347">
    <property type="entry name" value="HTH_MARR"/>
    <property type="match status" value="1"/>
</dbReference>